<name>A0A0R2C6H8_9LACO</name>
<comment type="similarity">
    <text evidence="2 10">Belongs to the MscL family.</text>
</comment>
<proteinExistence type="inferred from homology"/>
<dbReference type="InterPro" id="IPR037673">
    <property type="entry name" value="MSC/AndL"/>
</dbReference>
<dbReference type="Pfam" id="PF01741">
    <property type="entry name" value="MscL"/>
    <property type="match status" value="1"/>
</dbReference>
<dbReference type="SUPFAM" id="SSF81330">
    <property type="entry name" value="Gated mechanosensitive channel"/>
    <property type="match status" value="1"/>
</dbReference>
<reference evidence="11 12" key="1">
    <citation type="journal article" date="2015" name="Genome Announc.">
        <title>Expanding the biotechnology potential of lactobacilli through comparative genomics of 213 strains and associated genera.</title>
        <authorList>
            <person name="Sun Z."/>
            <person name="Harris H.M."/>
            <person name="McCann A."/>
            <person name="Guo C."/>
            <person name="Argimon S."/>
            <person name="Zhang W."/>
            <person name="Yang X."/>
            <person name="Jeffery I.B."/>
            <person name="Cooney J.C."/>
            <person name="Kagawa T.F."/>
            <person name="Liu W."/>
            <person name="Song Y."/>
            <person name="Salvetti E."/>
            <person name="Wrobel A."/>
            <person name="Rasinkangas P."/>
            <person name="Parkhill J."/>
            <person name="Rea M.C."/>
            <person name="O'Sullivan O."/>
            <person name="Ritari J."/>
            <person name="Douillard F.P."/>
            <person name="Paul Ross R."/>
            <person name="Yang R."/>
            <person name="Briner A.E."/>
            <person name="Felis G.E."/>
            <person name="de Vos W.M."/>
            <person name="Barrangou R."/>
            <person name="Klaenhammer T.R."/>
            <person name="Caufield P.W."/>
            <person name="Cui Y."/>
            <person name="Zhang H."/>
            <person name="O'Toole P.W."/>
        </authorList>
    </citation>
    <scope>NUCLEOTIDE SEQUENCE [LARGE SCALE GENOMIC DNA]</scope>
    <source>
        <strain evidence="11 12">DSM 22698</strain>
    </source>
</reference>
<dbReference type="RefSeq" id="WP_056969165.1">
    <property type="nucleotide sequence ID" value="NZ_AYZK01000002.1"/>
</dbReference>
<evidence type="ECO:0000256" key="3">
    <source>
        <dbReference type="ARBA" id="ARBA00022448"/>
    </source>
</evidence>
<dbReference type="PATRIC" id="fig|1423810.4.peg.889"/>
<dbReference type="NCBIfam" id="TIGR00220">
    <property type="entry name" value="mscL"/>
    <property type="match status" value="1"/>
</dbReference>
<evidence type="ECO:0000256" key="5">
    <source>
        <dbReference type="ARBA" id="ARBA00022692"/>
    </source>
</evidence>
<dbReference type="GO" id="GO:0005886">
    <property type="term" value="C:plasma membrane"/>
    <property type="evidence" value="ECO:0007669"/>
    <property type="project" value="UniProtKB-SubCell"/>
</dbReference>
<comment type="caution">
    <text evidence="11">The sequence shown here is derived from an EMBL/GenBank/DDBJ whole genome shotgun (WGS) entry which is preliminary data.</text>
</comment>
<evidence type="ECO:0000256" key="10">
    <source>
        <dbReference type="HAMAP-Rule" id="MF_00115"/>
    </source>
</evidence>
<dbReference type="AlphaFoldDB" id="A0A0R2C6H8"/>
<dbReference type="GO" id="GO:0008381">
    <property type="term" value="F:mechanosensitive monoatomic ion channel activity"/>
    <property type="evidence" value="ECO:0007669"/>
    <property type="project" value="UniProtKB-UniRule"/>
</dbReference>
<evidence type="ECO:0000256" key="4">
    <source>
        <dbReference type="ARBA" id="ARBA00022475"/>
    </source>
</evidence>
<keyword evidence="8 10" id="KW-0472">Membrane</keyword>
<dbReference type="InterPro" id="IPR001185">
    <property type="entry name" value="MS_channel"/>
</dbReference>
<dbReference type="PRINTS" id="PR01264">
    <property type="entry name" value="MECHCHANNEL"/>
</dbReference>
<dbReference type="InterPro" id="IPR019823">
    <property type="entry name" value="Mechanosensitive_channel_CS"/>
</dbReference>
<evidence type="ECO:0000256" key="2">
    <source>
        <dbReference type="ARBA" id="ARBA00007254"/>
    </source>
</evidence>
<dbReference type="STRING" id="1423810.FD19_GL000862"/>
<evidence type="ECO:0000256" key="9">
    <source>
        <dbReference type="ARBA" id="ARBA00023303"/>
    </source>
</evidence>
<keyword evidence="7 10" id="KW-0406">Ion transport</keyword>
<evidence type="ECO:0000256" key="7">
    <source>
        <dbReference type="ARBA" id="ARBA00023065"/>
    </source>
</evidence>
<comment type="function">
    <text evidence="10">Channel that opens in response to stretch forces in the membrane lipid bilayer. May participate in the regulation of osmotic pressure changes within the cell.</text>
</comment>
<comment type="subcellular location">
    <subcellularLocation>
        <location evidence="1 10">Cell membrane</location>
        <topology evidence="1 10">Multi-pass membrane protein</topology>
    </subcellularLocation>
</comment>
<dbReference type="PANTHER" id="PTHR30266:SF2">
    <property type="entry name" value="LARGE-CONDUCTANCE MECHANOSENSITIVE CHANNEL"/>
    <property type="match status" value="1"/>
</dbReference>
<dbReference type="PROSITE" id="PS01327">
    <property type="entry name" value="MSCL"/>
    <property type="match status" value="1"/>
</dbReference>
<accession>A0A0R2C6H8</accession>
<evidence type="ECO:0000313" key="12">
    <source>
        <dbReference type="Proteomes" id="UP000051789"/>
    </source>
</evidence>
<evidence type="ECO:0000256" key="6">
    <source>
        <dbReference type="ARBA" id="ARBA00022989"/>
    </source>
</evidence>
<dbReference type="EMBL" id="AYZK01000002">
    <property type="protein sequence ID" value="KRM87361.1"/>
    <property type="molecule type" value="Genomic_DNA"/>
</dbReference>
<keyword evidence="4 10" id="KW-1003">Cell membrane</keyword>
<keyword evidence="5 10" id="KW-0812">Transmembrane</keyword>
<sequence length="126" mass="13914">MLKEFREFISRGNMVDLAVGVIIGGAFTSLVKSLTTNLISPLLSLFMGKANLDGLYFTVFSAKFTVGTFISDVINFIIMAFVVFLLVKIINRLTHRAKPAPAAPSAEETYLKEIRDMLAAQTHQND</sequence>
<dbReference type="HAMAP" id="MF_00115">
    <property type="entry name" value="MscL"/>
    <property type="match status" value="1"/>
</dbReference>
<gene>
    <name evidence="10" type="primary">mscL</name>
    <name evidence="11" type="ORF">FD19_GL000862</name>
</gene>
<feature type="transmembrane region" description="Helical" evidence="10">
    <location>
        <begin position="54"/>
        <end position="87"/>
    </location>
</feature>
<dbReference type="Proteomes" id="UP000051789">
    <property type="component" value="Unassembled WGS sequence"/>
</dbReference>
<comment type="subunit">
    <text evidence="10">Homopentamer.</text>
</comment>
<evidence type="ECO:0000256" key="8">
    <source>
        <dbReference type="ARBA" id="ARBA00023136"/>
    </source>
</evidence>
<feature type="transmembrane region" description="Helical" evidence="10">
    <location>
        <begin position="12"/>
        <end position="34"/>
    </location>
</feature>
<dbReference type="PANTHER" id="PTHR30266">
    <property type="entry name" value="MECHANOSENSITIVE CHANNEL MSCL"/>
    <property type="match status" value="1"/>
</dbReference>
<dbReference type="InterPro" id="IPR036019">
    <property type="entry name" value="MscL_channel"/>
</dbReference>
<evidence type="ECO:0000313" key="11">
    <source>
        <dbReference type="EMBL" id="KRM87361.1"/>
    </source>
</evidence>
<keyword evidence="3 10" id="KW-0813">Transport</keyword>
<organism evidence="11 12">
    <name type="scientific">Lacticaseibacillus thailandensis DSM 22698 = JCM 13996</name>
    <dbReference type="NCBI Taxonomy" id="1423810"/>
    <lineage>
        <taxon>Bacteria</taxon>
        <taxon>Bacillati</taxon>
        <taxon>Bacillota</taxon>
        <taxon>Bacilli</taxon>
        <taxon>Lactobacillales</taxon>
        <taxon>Lactobacillaceae</taxon>
        <taxon>Lacticaseibacillus</taxon>
    </lineage>
</organism>
<keyword evidence="9 10" id="KW-0407">Ion channel</keyword>
<evidence type="ECO:0000256" key="1">
    <source>
        <dbReference type="ARBA" id="ARBA00004651"/>
    </source>
</evidence>
<keyword evidence="6 10" id="KW-1133">Transmembrane helix</keyword>
<protein>
    <recommendedName>
        <fullName evidence="10">Large-conductance mechanosensitive channel</fullName>
    </recommendedName>
</protein>
<dbReference type="NCBIfam" id="NF001842">
    <property type="entry name" value="PRK00567.1-3"/>
    <property type="match status" value="1"/>
</dbReference>
<dbReference type="Gene3D" id="1.10.1200.120">
    <property type="entry name" value="Large-conductance mechanosensitive channel, MscL, domain 1"/>
    <property type="match status" value="1"/>
</dbReference>
<keyword evidence="12" id="KW-1185">Reference proteome</keyword>